<dbReference type="CDD" id="cd11693">
    <property type="entry name" value="HRI1_C_like"/>
    <property type="match status" value="1"/>
</dbReference>
<reference evidence="1" key="1">
    <citation type="journal article" date="2020" name="Stud. Mycol.">
        <title>101 Dothideomycetes genomes: a test case for predicting lifestyles and emergence of pathogens.</title>
        <authorList>
            <person name="Haridas S."/>
            <person name="Albert R."/>
            <person name="Binder M."/>
            <person name="Bloem J."/>
            <person name="Labutti K."/>
            <person name="Salamov A."/>
            <person name="Andreopoulos B."/>
            <person name="Baker S."/>
            <person name="Barry K."/>
            <person name="Bills G."/>
            <person name="Bluhm B."/>
            <person name="Cannon C."/>
            <person name="Castanera R."/>
            <person name="Culley D."/>
            <person name="Daum C."/>
            <person name="Ezra D."/>
            <person name="Gonzalez J."/>
            <person name="Henrissat B."/>
            <person name="Kuo A."/>
            <person name="Liang C."/>
            <person name="Lipzen A."/>
            <person name="Lutzoni F."/>
            <person name="Magnuson J."/>
            <person name="Mondo S."/>
            <person name="Nolan M."/>
            <person name="Ohm R."/>
            <person name="Pangilinan J."/>
            <person name="Park H.-J."/>
            <person name="Ramirez L."/>
            <person name="Alfaro M."/>
            <person name="Sun H."/>
            <person name="Tritt A."/>
            <person name="Yoshinaga Y."/>
            <person name="Zwiers L.-H."/>
            <person name="Turgeon B."/>
            <person name="Goodwin S."/>
            <person name="Spatafora J."/>
            <person name="Crous P."/>
            <person name="Grigoriev I."/>
        </authorList>
    </citation>
    <scope>NUCLEOTIDE SEQUENCE</scope>
    <source>
        <strain evidence="1">CBS 109.77</strain>
    </source>
</reference>
<name>A0A6A6X5X2_9PLEO</name>
<protein>
    <recommendedName>
        <fullName evidence="3">Protein HRI1</fullName>
    </recommendedName>
</protein>
<keyword evidence="2" id="KW-1185">Reference proteome</keyword>
<dbReference type="Gene3D" id="2.40.128.310">
    <property type="entry name" value="Protein HRI1, C-terminal domain"/>
    <property type="match status" value="1"/>
</dbReference>
<dbReference type="Gene3D" id="2.40.128.320">
    <property type="entry name" value="Protein HRI1, N-terminal domain"/>
    <property type="match status" value="1"/>
</dbReference>
<dbReference type="OrthoDB" id="4045395at2759"/>
<organism evidence="1 2">
    <name type="scientific">Melanomma pulvis-pyrius CBS 109.77</name>
    <dbReference type="NCBI Taxonomy" id="1314802"/>
    <lineage>
        <taxon>Eukaryota</taxon>
        <taxon>Fungi</taxon>
        <taxon>Dikarya</taxon>
        <taxon>Ascomycota</taxon>
        <taxon>Pezizomycotina</taxon>
        <taxon>Dothideomycetes</taxon>
        <taxon>Pleosporomycetidae</taxon>
        <taxon>Pleosporales</taxon>
        <taxon>Melanommataceae</taxon>
        <taxon>Melanomma</taxon>
    </lineage>
</organism>
<evidence type="ECO:0008006" key="3">
    <source>
        <dbReference type="Google" id="ProtNLM"/>
    </source>
</evidence>
<dbReference type="AlphaFoldDB" id="A0A6A6X5X2"/>
<evidence type="ECO:0000313" key="1">
    <source>
        <dbReference type="EMBL" id="KAF2791543.1"/>
    </source>
</evidence>
<dbReference type="EMBL" id="MU002014">
    <property type="protein sequence ID" value="KAF2791543.1"/>
    <property type="molecule type" value="Genomic_DNA"/>
</dbReference>
<accession>A0A6A6X5X2</accession>
<dbReference type="Proteomes" id="UP000799757">
    <property type="component" value="Unassembled WGS sequence"/>
</dbReference>
<proteinExistence type="predicted"/>
<dbReference type="InterPro" id="IPR043047">
    <property type="entry name" value="Hri1_N_sf"/>
</dbReference>
<evidence type="ECO:0000313" key="2">
    <source>
        <dbReference type="Proteomes" id="UP000799757"/>
    </source>
</evidence>
<gene>
    <name evidence="1" type="ORF">K505DRAFT_309353</name>
</gene>
<sequence>MAPPTAGVVSAANISERDYIYFLPYPLPPGTPIPYSCNLPQNPLKIALPPFEPTSTLVLSSSTSTFLDIRILKPILPEDEPMPQNGPARRLEWAFGGKSSNSKIIEAVRLDAAGNDVSPTHSKWTHWVDSKYPVGAADIPADEGDMYPMPDGRVLEHGASFSATAGRMIGYEEMWSDVEVEACFPSNSKFSIVLRIENLQAGIRGLVVRVGQYCQGILMKGTDFTVERWEFVDHVDPQENVVGGEWTRVARIGEMFLPCAVTFKPEELKLDTRVSYTDYHWYVEELVEWV</sequence>
<dbReference type="InterPro" id="IPR031818">
    <property type="entry name" value="Hri1"/>
</dbReference>
<dbReference type="Pfam" id="PF16815">
    <property type="entry name" value="HRI1"/>
    <property type="match status" value="1"/>
</dbReference>